<dbReference type="EMBL" id="GG697349">
    <property type="protein sequence ID" value="EFQ30526.1"/>
    <property type="molecule type" value="Genomic_DNA"/>
</dbReference>
<feature type="domain" description="PI-PLC Y-box" evidence="1">
    <location>
        <begin position="2"/>
        <end position="63"/>
    </location>
</feature>
<sequence>MEVTSLANTALKLSATSGGYQLSATSTVANKASRIVPRGMRVMDKRYGPSPLGYPGCAVLKVSQWEGFRADLTAKSTEKALHLQASEIPRAS</sequence>
<dbReference type="AlphaFoldDB" id="E3QI38"/>
<accession>E3QI38</accession>
<dbReference type="GeneID" id="24411035"/>
<organism evidence="3">
    <name type="scientific">Colletotrichum graminicola (strain M1.001 / M2 / FGSC 10212)</name>
    <name type="common">Maize anthracnose fungus</name>
    <name type="synonym">Glomerella graminicola</name>
    <dbReference type="NCBI Taxonomy" id="645133"/>
    <lineage>
        <taxon>Eukaryota</taxon>
        <taxon>Fungi</taxon>
        <taxon>Dikarya</taxon>
        <taxon>Ascomycota</taxon>
        <taxon>Pezizomycotina</taxon>
        <taxon>Sordariomycetes</taxon>
        <taxon>Hypocreomycetidae</taxon>
        <taxon>Glomerellales</taxon>
        <taxon>Glomerellaceae</taxon>
        <taxon>Colletotrichum</taxon>
        <taxon>Colletotrichum graminicola species complex</taxon>
    </lineage>
</organism>
<dbReference type="HOGENOM" id="CLU_2413132_0_0_1"/>
<dbReference type="Proteomes" id="UP000008782">
    <property type="component" value="Unassembled WGS sequence"/>
</dbReference>
<evidence type="ECO:0000313" key="2">
    <source>
        <dbReference type="EMBL" id="EFQ30526.1"/>
    </source>
</evidence>
<name>E3QI38_COLGM</name>
<dbReference type="GO" id="GO:0006629">
    <property type="term" value="P:lipid metabolic process"/>
    <property type="evidence" value="ECO:0007669"/>
    <property type="project" value="InterPro"/>
</dbReference>
<evidence type="ECO:0000259" key="1">
    <source>
        <dbReference type="PROSITE" id="PS50008"/>
    </source>
</evidence>
<dbReference type="InterPro" id="IPR001711">
    <property type="entry name" value="PLipase_C_Pinositol-sp_Y"/>
</dbReference>
<keyword evidence="3" id="KW-1185">Reference proteome</keyword>
<evidence type="ECO:0000313" key="3">
    <source>
        <dbReference type="Proteomes" id="UP000008782"/>
    </source>
</evidence>
<dbReference type="GO" id="GO:0004435">
    <property type="term" value="F:phosphatidylinositol-4,5-bisphosphate phospholipase C activity"/>
    <property type="evidence" value="ECO:0007669"/>
    <property type="project" value="InterPro"/>
</dbReference>
<dbReference type="PROSITE" id="PS50008">
    <property type="entry name" value="PIPLC_Y_DOMAIN"/>
    <property type="match status" value="1"/>
</dbReference>
<proteinExistence type="predicted"/>
<protein>
    <recommendedName>
        <fullName evidence="1">PI-PLC Y-box domain-containing protein</fullName>
    </recommendedName>
</protein>
<gene>
    <name evidence="2" type="ORF">GLRG_05670</name>
</gene>
<dbReference type="GO" id="GO:0035556">
    <property type="term" value="P:intracellular signal transduction"/>
    <property type="evidence" value="ECO:0007669"/>
    <property type="project" value="InterPro"/>
</dbReference>
<dbReference type="RefSeq" id="XP_008094546.1">
    <property type="nucleotide sequence ID" value="XM_008096355.1"/>
</dbReference>
<dbReference type="VEuPathDB" id="FungiDB:GLRG_05670"/>
<reference evidence="3" key="1">
    <citation type="journal article" date="2012" name="Nat. Genet.">
        <title>Lifestyle transitions in plant pathogenic Colletotrichum fungi deciphered by genome and transcriptome analyses.</title>
        <authorList>
            <person name="O'Connell R.J."/>
            <person name="Thon M.R."/>
            <person name="Hacquard S."/>
            <person name="Amyotte S.G."/>
            <person name="Kleemann J."/>
            <person name="Torres M.F."/>
            <person name="Damm U."/>
            <person name="Buiate E.A."/>
            <person name="Epstein L."/>
            <person name="Alkan N."/>
            <person name="Altmueller J."/>
            <person name="Alvarado-Balderrama L."/>
            <person name="Bauser C.A."/>
            <person name="Becker C."/>
            <person name="Birren B.W."/>
            <person name="Chen Z."/>
            <person name="Choi J."/>
            <person name="Crouch J.A."/>
            <person name="Duvick J.P."/>
            <person name="Farman M.A."/>
            <person name="Gan P."/>
            <person name="Heiman D."/>
            <person name="Henrissat B."/>
            <person name="Howard R.J."/>
            <person name="Kabbage M."/>
            <person name="Koch C."/>
            <person name="Kracher B."/>
            <person name="Kubo Y."/>
            <person name="Law A.D."/>
            <person name="Lebrun M.-H."/>
            <person name="Lee Y.-H."/>
            <person name="Miyara I."/>
            <person name="Moore N."/>
            <person name="Neumann U."/>
            <person name="Nordstroem K."/>
            <person name="Panaccione D.G."/>
            <person name="Panstruga R."/>
            <person name="Place M."/>
            <person name="Proctor R.H."/>
            <person name="Prusky D."/>
            <person name="Rech G."/>
            <person name="Reinhardt R."/>
            <person name="Rollins J.A."/>
            <person name="Rounsley S."/>
            <person name="Schardl C.L."/>
            <person name="Schwartz D.C."/>
            <person name="Shenoy N."/>
            <person name="Shirasu K."/>
            <person name="Sikhakolli U.R."/>
            <person name="Stueber K."/>
            <person name="Sukno S.A."/>
            <person name="Sweigard J.A."/>
            <person name="Takano Y."/>
            <person name="Takahara H."/>
            <person name="Trail F."/>
            <person name="van der Does H.C."/>
            <person name="Voll L.M."/>
            <person name="Will I."/>
            <person name="Young S."/>
            <person name="Zeng Q."/>
            <person name="Zhang J."/>
            <person name="Zhou S."/>
            <person name="Dickman M.B."/>
            <person name="Schulze-Lefert P."/>
            <person name="Ver Loren van Themaat E."/>
            <person name="Ma L.-J."/>
            <person name="Vaillancourt L.J."/>
        </authorList>
    </citation>
    <scope>NUCLEOTIDE SEQUENCE [LARGE SCALE GENOMIC DNA]</scope>
    <source>
        <strain evidence="3">M1.001 / M2 / FGSC 10212</strain>
    </source>
</reference>